<feature type="transmembrane region" description="Helical" evidence="1">
    <location>
        <begin position="136"/>
        <end position="156"/>
    </location>
</feature>
<evidence type="ECO:0008006" key="4">
    <source>
        <dbReference type="Google" id="ProtNLM"/>
    </source>
</evidence>
<gene>
    <name evidence="2" type="ORF">FUAX_10670</name>
</gene>
<feature type="transmembrane region" description="Helical" evidence="1">
    <location>
        <begin position="49"/>
        <end position="68"/>
    </location>
</feature>
<keyword evidence="3" id="KW-1185">Reference proteome</keyword>
<organism evidence="2 3">
    <name type="scientific">Fulvitalea axinellae</name>
    <dbReference type="NCBI Taxonomy" id="1182444"/>
    <lineage>
        <taxon>Bacteria</taxon>
        <taxon>Pseudomonadati</taxon>
        <taxon>Bacteroidota</taxon>
        <taxon>Cytophagia</taxon>
        <taxon>Cytophagales</taxon>
        <taxon>Persicobacteraceae</taxon>
        <taxon>Fulvitalea</taxon>
    </lineage>
</organism>
<sequence length="474" mass="53049">MKQKNLLLILLPLVVIYLFDGQILGLNTVLFSVLLISLSAVFHPKTLKSRFWIIASTASLILSTAHLFTGNPWALNMCLLSWIIVIGACARKGQSFIMSVTNGIFSFLLGGFHKIMYKLSNPSESEKDTDSAKKRYLPAIVSTIIALTFLSLYAYSNPVIEHFLINIEWPSFEPSAIFYAGIGLMVAQTLVKPIILGRLTIQDQKTKLSLNQNDYSIAYQEGKLDLEMKTGTITLALLNLMIAAYIITDLYVFSKGHLPAGVTYTSYVHQGVGSLILSILLAIGIICYLFRGATNFAPNTEKIKRLAIGWVALNAGLALTTAYKNWLYIHNYGLTYKRIGVFVFLCLTLAGLLTTLIKVQRKRSLAYLLRTNTSIAYLSLCLFALPPWDALIVQHNIQKPNYQDTDYLLSLSENGLLELKKASDANPQLLLGYKKNILWQKLQNRKIEIEKSRWVSWSNSNKHILEATADNQAP</sequence>
<feature type="transmembrane region" description="Helical" evidence="1">
    <location>
        <begin position="73"/>
        <end position="90"/>
    </location>
</feature>
<protein>
    <recommendedName>
        <fullName evidence="4">DUF4173 domain-containing protein</fullName>
    </recommendedName>
</protein>
<feature type="transmembrane region" description="Helical" evidence="1">
    <location>
        <begin position="233"/>
        <end position="253"/>
    </location>
</feature>
<dbReference type="AlphaFoldDB" id="A0AAU9DCR0"/>
<dbReference type="RefSeq" id="WP_338393881.1">
    <property type="nucleotide sequence ID" value="NZ_AP025314.1"/>
</dbReference>
<feature type="transmembrane region" description="Helical" evidence="1">
    <location>
        <begin position="339"/>
        <end position="357"/>
    </location>
</feature>
<name>A0AAU9DCR0_9BACT</name>
<feature type="transmembrane region" description="Helical" evidence="1">
    <location>
        <begin position="306"/>
        <end position="327"/>
    </location>
</feature>
<evidence type="ECO:0000313" key="2">
    <source>
        <dbReference type="EMBL" id="BDD08635.1"/>
    </source>
</evidence>
<evidence type="ECO:0000256" key="1">
    <source>
        <dbReference type="SAM" id="Phobius"/>
    </source>
</evidence>
<reference evidence="2 3" key="1">
    <citation type="submission" date="2021-12" db="EMBL/GenBank/DDBJ databases">
        <title>Genome sequencing of bacteria with rrn-lacking chromosome and rrn-plasmid.</title>
        <authorList>
            <person name="Anda M."/>
            <person name="Iwasaki W."/>
        </authorList>
    </citation>
    <scope>NUCLEOTIDE SEQUENCE [LARGE SCALE GENOMIC DNA]</scope>
    <source>
        <strain evidence="2 3">DSM 100852</strain>
    </source>
</reference>
<keyword evidence="1" id="KW-1133">Transmembrane helix</keyword>
<accession>A0AAU9DCR0</accession>
<feature type="transmembrane region" description="Helical" evidence="1">
    <location>
        <begin position="96"/>
        <end position="115"/>
    </location>
</feature>
<dbReference type="KEGG" id="fax:FUAX_10670"/>
<dbReference type="Pfam" id="PF13687">
    <property type="entry name" value="DUF4153"/>
    <property type="match status" value="1"/>
</dbReference>
<keyword evidence="1" id="KW-0472">Membrane</keyword>
<dbReference type="EMBL" id="AP025314">
    <property type="protein sequence ID" value="BDD08635.1"/>
    <property type="molecule type" value="Genomic_DNA"/>
</dbReference>
<evidence type="ECO:0000313" key="3">
    <source>
        <dbReference type="Proteomes" id="UP001348817"/>
    </source>
</evidence>
<feature type="transmembrane region" description="Helical" evidence="1">
    <location>
        <begin position="273"/>
        <end position="294"/>
    </location>
</feature>
<dbReference type="InterPro" id="IPR025291">
    <property type="entry name" value="DUF4153"/>
</dbReference>
<keyword evidence="1" id="KW-0812">Transmembrane</keyword>
<dbReference type="Proteomes" id="UP001348817">
    <property type="component" value="Chromosome"/>
</dbReference>
<proteinExistence type="predicted"/>
<feature type="transmembrane region" description="Helical" evidence="1">
    <location>
        <begin position="176"/>
        <end position="195"/>
    </location>
</feature>